<proteinExistence type="predicted"/>
<evidence type="ECO:0000313" key="3">
    <source>
        <dbReference type="EMBL" id="MFC4873833.1"/>
    </source>
</evidence>
<evidence type="ECO:0000256" key="1">
    <source>
        <dbReference type="SAM" id="SignalP"/>
    </source>
</evidence>
<dbReference type="RefSeq" id="WP_377067086.1">
    <property type="nucleotide sequence ID" value="NZ_JBHSJJ010000013.1"/>
</dbReference>
<comment type="caution">
    <text evidence="3">The sequence shown here is derived from an EMBL/GenBank/DDBJ whole genome shotgun (WGS) entry which is preliminary data.</text>
</comment>
<dbReference type="Pfam" id="PF01676">
    <property type="entry name" value="Metalloenzyme"/>
    <property type="match status" value="1"/>
</dbReference>
<dbReference type="Proteomes" id="UP001595818">
    <property type="component" value="Unassembled WGS sequence"/>
</dbReference>
<dbReference type="InterPro" id="IPR006124">
    <property type="entry name" value="Metalloenzyme"/>
</dbReference>
<dbReference type="InterPro" id="IPR017850">
    <property type="entry name" value="Alkaline_phosphatase_core_sf"/>
</dbReference>
<name>A0ABV9T5V4_9BACT</name>
<feature type="chain" id="PRO_5046085329" evidence="1">
    <location>
        <begin position="23"/>
        <end position="362"/>
    </location>
</feature>
<feature type="signal peptide" evidence="1">
    <location>
        <begin position="1"/>
        <end position="22"/>
    </location>
</feature>
<keyword evidence="1" id="KW-0732">Signal</keyword>
<dbReference type="SUPFAM" id="SSF53649">
    <property type="entry name" value="Alkaline phosphatase-like"/>
    <property type="match status" value="1"/>
</dbReference>
<feature type="domain" description="Metalloenzyme" evidence="2">
    <location>
        <begin position="220"/>
        <end position="289"/>
    </location>
</feature>
<dbReference type="EMBL" id="JBHSJJ010000013">
    <property type="protein sequence ID" value="MFC4873833.1"/>
    <property type="molecule type" value="Genomic_DNA"/>
</dbReference>
<reference evidence="4" key="1">
    <citation type="journal article" date="2019" name="Int. J. Syst. Evol. Microbiol.">
        <title>The Global Catalogue of Microorganisms (GCM) 10K type strain sequencing project: providing services to taxonomists for standard genome sequencing and annotation.</title>
        <authorList>
            <consortium name="The Broad Institute Genomics Platform"/>
            <consortium name="The Broad Institute Genome Sequencing Center for Infectious Disease"/>
            <person name="Wu L."/>
            <person name="Ma J."/>
        </authorList>
    </citation>
    <scope>NUCLEOTIDE SEQUENCE [LARGE SCALE GENOMIC DNA]</scope>
    <source>
        <strain evidence="4">CGMCC 4.7466</strain>
    </source>
</reference>
<protein>
    <submittedName>
        <fullName evidence="3">Phosphoglyceromutase</fullName>
    </submittedName>
</protein>
<evidence type="ECO:0000313" key="4">
    <source>
        <dbReference type="Proteomes" id="UP001595818"/>
    </source>
</evidence>
<gene>
    <name evidence="3" type="ORF">ACFPFU_19170</name>
</gene>
<accession>A0ABV9T5V4</accession>
<evidence type="ECO:0000259" key="2">
    <source>
        <dbReference type="Pfam" id="PF01676"/>
    </source>
</evidence>
<sequence>MKQTILLAIAWLGCLTATHAQATSNTENIFLVTVDGLRWQEVFKGADSLFVDDTGMVKDMGSLLDEFWDPDPQKRREMLLPFFWSTIKQDGQIYGNRAYGNRVDISNTMLFSYPGYNEILCGFADDERINSNSKTDNPNITLLEYLNQMPAYQGKVLAFGSWDVFPFIVNAARSGIPVNAGFSKAEGPDLTDQETMINRLQDEIRGPWRGVRLDPFTHHYAMEAIKKSAPKIVFIGYGEPDDWAHGNRYDQYIRSAHQFDAYLKELWDYIQSTPQYRDKTTMIITTDHGRGTQKSSWIGHGSAIPEAKEIWMAAIGPDTPAMGEMRQEGLWHAAMLARTIFRLLGMEYPDEKAGAVITGMVR</sequence>
<dbReference type="Gene3D" id="3.40.720.10">
    <property type="entry name" value="Alkaline Phosphatase, subunit A"/>
    <property type="match status" value="1"/>
</dbReference>
<keyword evidence="4" id="KW-1185">Reference proteome</keyword>
<organism evidence="3 4">
    <name type="scientific">Negadavirga shengliensis</name>
    <dbReference type="NCBI Taxonomy" id="1389218"/>
    <lineage>
        <taxon>Bacteria</taxon>
        <taxon>Pseudomonadati</taxon>
        <taxon>Bacteroidota</taxon>
        <taxon>Cytophagia</taxon>
        <taxon>Cytophagales</taxon>
        <taxon>Cyclobacteriaceae</taxon>
        <taxon>Negadavirga</taxon>
    </lineage>
</organism>